<proteinExistence type="predicted"/>
<dbReference type="InterPro" id="IPR019285">
    <property type="entry name" value="DUF2336"/>
</dbReference>
<dbReference type="RefSeq" id="WP_072604964.1">
    <property type="nucleotide sequence ID" value="NZ_CP018171.1"/>
</dbReference>
<protein>
    <recommendedName>
        <fullName evidence="3">DUF2336 domain-containing protein</fullName>
    </recommendedName>
</protein>
<sequence>MIIEHFIKWIETARVAERAAAANALARAYIVSDLDFEDRCAAEAALTLLLDDPSPKVRLAMAEPLSLSLRAPQQIITALAGDQPEVAAPVLALSPVLTDNDLIDFAAGGSEAAQTLIASRAQVSMSLSAAIAEVAAAPACVALMKNSGAEIASISFRRMAERLGHDAGLREALISDRRLPSDIRHMLLFKLGEALRESPLVRALMTSARAERMMREACVRASLTLIERTAQDEHAALVEHLRMRGELTTAFLVRVVAYGRIDFFGAALVSLAGQQQGRVRALLSGGRDVALSSLFRAARLPLVSHGVILRALKVWREVANGKRIAGPQEVSFLMLRVLEEAVSSGAVTDEKGALAGLLKSIHLEALRENARGHALAIAAA</sequence>
<evidence type="ECO:0000313" key="2">
    <source>
        <dbReference type="Proteomes" id="UP000182840"/>
    </source>
</evidence>
<dbReference type="Proteomes" id="UP000182840">
    <property type="component" value="Chromosome"/>
</dbReference>
<dbReference type="InterPro" id="IPR014598">
    <property type="entry name" value="UCP035865"/>
</dbReference>
<dbReference type="Pfam" id="PF10098">
    <property type="entry name" value="DUF2336"/>
    <property type="match status" value="1"/>
</dbReference>
<dbReference type="STRING" id="1670800.BSQ44_13420"/>
<dbReference type="AlphaFoldDB" id="A0A1L3SSG5"/>
<dbReference type="EMBL" id="CP018171">
    <property type="protein sequence ID" value="APH72252.1"/>
    <property type="molecule type" value="Genomic_DNA"/>
</dbReference>
<dbReference type="KEGG" id="meso:BSQ44_13420"/>
<accession>A0A1L3SSG5</accession>
<dbReference type="PIRSF" id="PIRSF035865">
    <property type="entry name" value="UCP035865"/>
    <property type="match status" value="1"/>
</dbReference>
<reference evidence="2" key="1">
    <citation type="submission" date="2016-11" db="EMBL/GenBank/DDBJ databases">
        <title>Mesorhizobium oceanicum sp. nov., isolated from deep seawater in South China Sea.</title>
        <authorList>
            <person name="Fu G.-Y."/>
        </authorList>
    </citation>
    <scope>NUCLEOTIDE SEQUENCE [LARGE SCALE GENOMIC DNA]</scope>
    <source>
        <strain evidence="2">B7</strain>
    </source>
</reference>
<dbReference type="OrthoDB" id="9798569at2"/>
<evidence type="ECO:0000313" key="1">
    <source>
        <dbReference type="EMBL" id="APH72252.1"/>
    </source>
</evidence>
<name>A0A1L3SSG5_9HYPH</name>
<evidence type="ECO:0008006" key="3">
    <source>
        <dbReference type="Google" id="ProtNLM"/>
    </source>
</evidence>
<organism evidence="1 2">
    <name type="scientific">Aquibium oceanicum</name>
    <dbReference type="NCBI Taxonomy" id="1670800"/>
    <lineage>
        <taxon>Bacteria</taxon>
        <taxon>Pseudomonadati</taxon>
        <taxon>Pseudomonadota</taxon>
        <taxon>Alphaproteobacteria</taxon>
        <taxon>Hyphomicrobiales</taxon>
        <taxon>Phyllobacteriaceae</taxon>
        <taxon>Aquibium</taxon>
    </lineage>
</organism>
<keyword evidence="2" id="KW-1185">Reference proteome</keyword>
<gene>
    <name evidence="1" type="ORF">BSQ44_13420</name>
</gene>